<feature type="transmembrane region" description="Helical" evidence="1">
    <location>
        <begin position="236"/>
        <end position="255"/>
    </location>
</feature>
<sequence length="265" mass="30344">MAAPTGIKSPTRARIAARTLRTDRWWLYPSFTALVLLAFVVYATYRAFVGEHYFAEPYLTPFYSPCVTTECVDGSRHLGTWVGDWWPFSPAVLILVIPLSLRLTCYYYRKAYYRSFWMSPPACAVGEPHRRYSGETQFPLILQNIHRYALYVALAYNVLLTYDAVMAFKSPEGEWGHMGLGTLILVVNAVLLGLYSLSCHSCRHIIGGRLRNFSKHPVRYRLWGGVSVLNGRHAQLAWASLVWVGFTDFYIWMVASGTWSDPRFF</sequence>
<proteinExistence type="predicted"/>
<accession>A0A1H2JC01</accession>
<feature type="transmembrane region" description="Helical" evidence="1">
    <location>
        <begin position="25"/>
        <end position="45"/>
    </location>
</feature>
<dbReference type="EMBL" id="LT629791">
    <property type="protein sequence ID" value="SDU53903.1"/>
    <property type="molecule type" value="Genomic_DNA"/>
</dbReference>
<keyword evidence="1" id="KW-0472">Membrane</keyword>
<evidence type="ECO:0000313" key="2">
    <source>
        <dbReference type="EMBL" id="SDU53903.1"/>
    </source>
</evidence>
<dbReference type="Proteomes" id="UP000182977">
    <property type="component" value="Chromosome I"/>
</dbReference>
<name>A0A1H2JC01_9ACTN</name>
<dbReference type="OrthoDB" id="9799243at2"/>
<dbReference type="RefSeq" id="WP_046769121.1">
    <property type="nucleotide sequence ID" value="NZ_KQ061230.1"/>
</dbReference>
<reference evidence="3" key="1">
    <citation type="submission" date="2016-10" db="EMBL/GenBank/DDBJ databases">
        <authorList>
            <person name="Varghese N."/>
            <person name="Submissions S."/>
        </authorList>
    </citation>
    <scope>NUCLEOTIDE SEQUENCE [LARGE SCALE GENOMIC DNA]</scope>
    <source>
        <strain evidence="3">DSM 45079</strain>
    </source>
</reference>
<gene>
    <name evidence="2" type="ORF">SAMN04488563_2526</name>
</gene>
<keyword evidence="1" id="KW-1133">Transmembrane helix</keyword>
<dbReference type="AlphaFoldDB" id="A0A1H2JC01"/>
<feature type="transmembrane region" description="Helical" evidence="1">
    <location>
        <begin position="85"/>
        <end position="108"/>
    </location>
</feature>
<evidence type="ECO:0000256" key="1">
    <source>
        <dbReference type="SAM" id="Phobius"/>
    </source>
</evidence>
<keyword evidence="1" id="KW-0812">Transmembrane</keyword>
<dbReference type="STRING" id="419479.SAMN04488563_2526"/>
<feature type="transmembrane region" description="Helical" evidence="1">
    <location>
        <begin position="148"/>
        <end position="169"/>
    </location>
</feature>
<evidence type="ECO:0000313" key="3">
    <source>
        <dbReference type="Proteomes" id="UP000182977"/>
    </source>
</evidence>
<organism evidence="2 3">
    <name type="scientific">Jiangella alkaliphila</name>
    <dbReference type="NCBI Taxonomy" id="419479"/>
    <lineage>
        <taxon>Bacteria</taxon>
        <taxon>Bacillati</taxon>
        <taxon>Actinomycetota</taxon>
        <taxon>Actinomycetes</taxon>
        <taxon>Jiangellales</taxon>
        <taxon>Jiangellaceae</taxon>
        <taxon>Jiangella</taxon>
    </lineage>
</organism>
<protein>
    <submittedName>
        <fullName evidence="2">Uncharacterized protein</fullName>
    </submittedName>
</protein>
<feature type="transmembrane region" description="Helical" evidence="1">
    <location>
        <begin position="175"/>
        <end position="197"/>
    </location>
</feature>
<keyword evidence="3" id="KW-1185">Reference proteome</keyword>